<gene>
    <name evidence="2" type="ORF">TRFO_43090</name>
</gene>
<proteinExistence type="predicted"/>
<accession>A0A1J4KXB2</accession>
<name>A0A1J4KXB2_9EUKA</name>
<evidence type="ECO:0000313" key="2">
    <source>
        <dbReference type="EMBL" id="OHT14342.1"/>
    </source>
</evidence>
<dbReference type="VEuPathDB" id="TrichDB:TRFO_43090"/>
<keyword evidence="1" id="KW-0812">Transmembrane</keyword>
<dbReference type="GeneID" id="94849327"/>
<dbReference type="AlphaFoldDB" id="A0A1J4KXB2"/>
<reference evidence="2" key="1">
    <citation type="submission" date="2016-10" db="EMBL/GenBank/DDBJ databases">
        <authorList>
            <person name="Benchimol M."/>
            <person name="Almeida L.G."/>
            <person name="Vasconcelos A.T."/>
            <person name="Perreira-Neves A."/>
            <person name="Rosa I.A."/>
            <person name="Tasca T."/>
            <person name="Bogo M.R."/>
            <person name="de Souza W."/>
        </authorList>
    </citation>
    <scope>NUCLEOTIDE SEQUENCE [LARGE SCALE GENOMIC DNA]</scope>
    <source>
        <strain evidence="2">K</strain>
    </source>
</reference>
<dbReference type="RefSeq" id="XP_068367478.1">
    <property type="nucleotide sequence ID" value="XM_068514623.1"/>
</dbReference>
<keyword evidence="3" id="KW-1185">Reference proteome</keyword>
<comment type="caution">
    <text evidence="2">The sequence shown here is derived from an EMBL/GenBank/DDBJ whole genome shotgun (WGS) entry which is preliminary data.</text>
</comment>
<feature type="transmembrane region" description="Helical" evidence="1">
    <location>
        <begin position="160"/>
        <end position="180"/>
    </location>
</feature>
<feature type="transmembrane region" description="Helical" evidence="1">
    <location>
        <begin position="200"/>
        <end position="221"/>
    </location>
</feature>
<protein>
    <submittedName>
        <fullName evidence="2">Uncharacterized protein</fullName>
    </submittedName>
</protein>
<dbReference type="Proteomes" id="UP000179807">
    <property type="component" value="Unassembled WGS sequence"/>
</dbReference>
<evidence type="ECO:0000256" key="1">
    <source>
        <dbReference type="SAM" id="Phobius"/>
    </source>
</evidence>
<keyword evidence="1" id="KW-0472">Membrane</keyword>
<sequence>MCFFHIAIQIEKMENSFPVFDHRNTDLITSYDVTPAETFVSTLVDSYNQQDENHSNDPKMKIPLYAGAIQGFSLLLEKNLYQIEHSIRDKSVSIQTLPHHTGNDHELISVIQPTAWILNDEGCYYDPVEQRIMRNSVGHWEGRANSIKQHIFQTITNSCFMTYHFIVLIAIIGAIMIKIIMENYIDNDTAHGPFIKNMSVILIISVAVGYDLIAMLFIIIMETYFPDSGKPWIANRVQSEVFNTIGTALNQLVRSIPPRTLDSICSGNKMTVSQIAGTFILRYFYEPAVTMLSQSLKVSSTALYNPRNAGKLEWSQIENVLIVFRFVREISDTVGLGTDEFKIDPAQGANLRKLIITAIEEGNPTVHMQLLRLLYKSAIPNDERSHIISEKPCDLSLNHFIGASECEAIRIQLRKDITRPKTASQKKDPTVDQRWSNIANALDPNHLMSSSTSFTALQAMSQAVQPSRFTQNP</sequence>
<dbReference type="OrthoDB" id="10483667at2759"/>
<organism evidence="2 3">
    <name type="scientific">Tritrichomonas foetus</name>
    <dbReference type="NCBI Taxonomy" id="1144522"/>
    <lineage>
        <taxon>Eukaryota</taxon>
        <taxon>Metamonada</taxon>
        <taxon>Parabasalia</taxon>
        <taxon>Tritrichomonadida</taxon>
        <taxon>Tritrichomonadidae</taxon>
        <taxon>Tritrichomonas</taxon>
    </lineage>
</organism>
<keyword evidence="1" id="KW-1133">Transmembrane helix</keyword>
<dbReference type="EMBL" id="MLAK01000387">
    <property type="protein sequence ID" value="OHT14342.1"/>
    <property type="molecule type" value="Genomic_DNA"/>
</dbReference>
<evidence type="ECO:0000313" key="3">
    <source>
        <dbReference type="Proteomes" id="UP000179807"/>
    </source>
</evidence>